<keyword evidence="5 7" id="KW-0548">Nucleotidyltransferase</keyword>
<dbReference type="Proteomes" id="UP001316189">
    <property type="component" value="Chromosome"/>
</dbReference>
<feature type="domain" description="Exoribonuclease phosphorolytic" evidence="9">
    <location>
        <begin position="29"/>
        <end position="159"/>
    </location>
</feature>
<dbReference type="InterPro" id="IPR001247">
    <property type="entry name" value="ExoRNase_PH_dom1"/>
</dbReference>
<evidence type="ECO:0000313" key="11">
    <source>
        <dbReference type="EMBL" id="UUI74327.1"/>
    </source>
</evidence>
<dbReference type="NCBIfam" id="TIGR01966">
    <property type="entry name" value="RNasePH"/>
    <property type="match status" value="1"/>
</dbReference>
<evidence type="ECO:0000256" key="2">
    <source>
        <dbReference type="ARBA" id="ARBA00022552"/>
    </source>
</evidence>
<feature type="domain" description="Exoribonuclease phosphorolytic" evidence="10">
    <location>
        <begin position="179"/>
        <end position="244"/>
    </location>
</feature>
<dbReference type="PROSITE" id="PS01277">
    <property type="entry name" value="RIBONUCLEASE_PH"/>
    <property type="match status" value="1"/>
</dbReference>
<sequence length="272" mass="28373">MTSATSTPQPSNAAEPGVWLRADGRRRDQLRPVTLTRRYLDSGEGSVLVEFGGTKVLCVASFTEGVPRWRKGSGQGWVTAEYAMLPRATSTRSDRESVRGKVGGRTHEISRLIGRSLRAIIDVSALGENTIVLDCDVLQADGGTRTASITGAYVALADAVAWGVERGAIDRRKTVLRDSVSAVSVGIVDGVPVLDLPYVEDVRAETDMNVVVTGSGKFVEVQGTAEQAPFDRAELDALLDLAVAGASELSALQAAALAAPSPAAAPSLGAGA</sequence>
<feature type="binding site" evidence="7">
    <location>
        <position position="105"/>
    </location>
    <ligand>
        <name>phosphate</name>
        <dbReference type="ChEBI" id="CHEBI:43474"/>
        <note>substrate</note>
    </ligand>
</feature>
<organism evidence="11 12">
    <name type="scientific">Cellulomonas chengniuliangii</name>
    <dbReference type="NCBI Taxonomy" id="2968084"/>
    <lineage>
        <taxon>Bacteria</taxon>
        <taxon>Bacillati</taxon>
        <taxon>Actinomycetota</taxon>
        <taxon>Actinomycetes</taxon>
        <taxon>Micrococcales</taxon>
        <taxon>Cellulomonadaceae</taxon>
        <taxon>Cellulomonas</taxon>
    </lineage>
</organism>
<keyword evidence="12" id="KW-1185">Reference proteome</keyword>
<name>A0ABY5KUW2_9CELL</name>
<dbReference type="InterPro" id="IPR020568">
    <property type="entry name" value="Ribosomal_Su5_D2-typ_SF"/>
</dbReference>
<keyword evidence="7" id="KW-0808">Transferase</keyword>
<dbReference type="RefSeq" id="WP_227569613.1">
    <property type="nucleotide sequence ID" value="NZ_CP101988.1"/>
</dbReference>
<evidence type="ECO:0000256" key="5">
    <source>
        <dbReference type="ARBA" id="ARBA00022695"/>
    </source>
</evidence>
<dbReference type="Pfam" id="PF01138">
    <property type="entry name" value="RNase_PH"/>
    <property type="match status" value="1"/>
</dbReference>
<gene>
    <name evidence="7 11" type="primary">rph</name>
    <name evidence="11" type="ORF">NP064_10990</name>
</gene>
<evidence type="ECO:0000259" key="10">
    <source>
        <dbReference type="Pfam" id="PF03725"/>
    </source>
</evidence>
<dbReference type="InterPro" id="IPR050080">
    <property type="entry name" value="RNase_PH"/>
</dbReference>
<feature type="region of interest" description="Disordered" evidence="8">
    <location>
        <begin position="1"/>
        <end position="23"/>
    </location>
</feature>
<evidence type="ECO:0000256" key="8">
    <source>
        <dbReference type="SAM" id="MobiDB-lite"/>
    </source>
</evidence>
<keyword evidence="3 7" id="KW-0820">tRNA-binding</keyword>
<evidence type="ECO:0000256" key="4">
    <source>
        <dbReference type="ARBA" id="ARBA00022694"/>
    </source>
</evidence>
<evidence type="ECO:0000256" key="7">
    <source>
        <dbReference type="HAMAP-Rule" id="MF_00564"/>
    </source>
</evidence>
<accession>A0ABY5KUW2</accession>
<dbReference type="HAMAP" id="MF_00564">
    <property type="entry name" value="RNase_PH"/>
    <property type="match status" value="1"/>
</dbReference>
<feature type="binding site" evidence="7">
    <location>
        <begin position="143"/>
        <end position="145"/>
    </location>
    <ligand>
        <name>phosphate</name>
        <dbReference type="ChEBI" id="CHEBI:43474"/>
        <note>substrate</note>
    </ligand>
</feature>
<dbReference type="PANTHER" id="PTHR11953:SF0">
    <property type="entry name" value="EXOSOME COMPLEX COMPONENT RRP41"/>
    <property type="match status" value="1"/>
</dbReference>
<evidence type="ECO:0000259" key="9">
    <source>
        <dbReference type="Pfam" id="PF01138"/>
    </source>
</evidence>
<comment type="subunit">
    <text evidence="7">Homohexameric ring arranged as a trimer of dimers.</text>
</comment>
<comment type="catalytic activity">
    <reaction evidence="7">
        <text>tRNA(n+1) + phosphate = tRNA(n) + a ribonucleoside 5'-diphosphate</text>
        <dbReference type="Rhea" id="RHEA:10628"/>
        <dbReference type="Rhea" id="RHEA-COMP:17343"/>
        <dbReference type="Rhea" id="RHEA-COMP:17344"/>
        <dbReference type="ChEBI" id="CHEBI:43474"/>
        <dbReference type="ChEBI" id="CHEBI:57930"/>
        <dbReference type="ChEBI" id="CHEBI:173114"/>
        <dbReference type="EC" id="2.7.7.56"/>
    </reaction>
</comment>
<dbReference type="EC" id="2.7.7.56" evidence="7"/>
<dbReference type="InterPro" id="IPR002381">
    <property type="entry name" value="RNase_PH_bac-type"/>
</dbReference>
<evidence type="ECO:0000313" key="12">
    <source>
        <dbReference type="Proteomes" id="UP001316189"/>
    </source>
</evidence>
<keyword evidence="6" id="KW-0694">RNA-binding</keyword>
<dbReference type="InterPro" id="IPR027408">
    <property type="entry name" value="PNPase/RNase_PH_dom_sf"/>
</dbReference>
<dbReference type="Gene3D" id="3.30.230.70">
    <property type="entry name" value="GHMP Kinase, N-terminal domain"/>
    <property type="match status" value="1"/>
</dbReference>
<dbReference type="Pfam" id="PF03725">
    <property type="entry name" value="RNase_PH_C"/>
    <property type="match status" value="1"/>
</dbReference>
<protein>
    <recommendedName>
        <fullName evidence="7">Ribonuclease PH</fullName>
        <shortName evidence="7">RNase PH</shortName>
        <ecNumber evidence="7">2.7.7.56</ecNumber>
    </recommendedName>
    <alternativeName>
        <fullName evidence="7">tRNA nucleotidyltransferase</fullName>
    </alternativeName>
</protein>
<reference evidence="11 12" key="1">
    <citation type="submission" date="2022-07" db="EMBL/GenBank/DDBJ databases">
        <title>Novel species in genus cellulomonas.</title>
        <authorList>
            <person name="Ye L."/>
        </authorList>
    </citation>
    <scope>NUCLEOTIDE SEQUENCE [LARGE SCALE GENOMIC DNA]</scope>
    <source>
        <strain evidence="12">zg-Y338</strain>
    </source>
</reference>
<comment type="function">
    <text evidence="7">Phosphorolytic 3'-5' exoribonuclease that plays an important role in tRNA 3'-end maturation. Removes nucleotide residues following the 3'-CCA terminus of tRNAs; can also add nucleotides to the ends of RNA molecules by using nucleoside diphosphates as substrates, but this may not be physiologically important. Probably plays a role in initiation of 16S rRNA degradation (leading to ribosome degradation) during starvation.</text>
</comment>
<dbReference type="CDD" id="cd11362">
    <property type="entry name" value="RNase_PH_bact"/>
    <property type="match status" value="1"/>
</dbReference>
<comment type="similarity">
    <text evidence="1 7">Belongs to the RNase PH family.</text>
</comment>
<evidence type="ECO:0000256" key="6">
    <source>
        <dbReference type="ARBA" id="ARBA00022884"/>
    </source>
</evidence>
<proteinExistence type="inferred from homology"/>
<feature type="compositionally biased region" description="Polar residues" evidence="8">
    <location>
        <begin position="1"/>
        <end position="12"/>
    </location>
</feature>
<dbReference type="PANTHER" id="PTHR11953">
    <property type="entry name" value="EXOSOME COMPLEX COMPONENT"/>
    <property type="match status" value="1"/>
</dbReference>
<dbReference type="SUPFAM" id="SSF55666">
    <property type="entry name" value="Ribonuclease PH domain 2-like"/>
    <property type="match status" value="1"/>
</dbReference>
<dbReference type="InterPro" id="IPR036345">
    <property type="entry name" value="ExoRNase_PH_dom2_sf"/>
</dbReference>
<dbReference type="EMBL" id="CP101988">
    <property type="protein sequence ID" value="UUI74327.1"/>
    <property type="molecule type" value="Genomic_DNA"/>
</dbReference>
<evidence type="ECO:0000256" key="1">
    <source>
        <dbReference type="ARBA" id="ARBA00006678"/>
    </source>
</evidence>
<evidence type="ECO:0000256" key="3">
    <source>
        <dbReference type="ARBA" id="ARBA00022555"/>
    </source>
</evidence>
<dbReference type="InterPro" id="IPR018336">
    <property type="entry name" value="RNase_PH_CS"/>
</dbReference>
<keyword evidence="2 7" id="KW-0698">rRNA processing</keyword>
<dbReference type="InterPro" id="IPR015847">
    <property type="entry name" value="ExoRNase_PH_dom2"/>
</dbReference>
<keyword evidence="4 7" id="KW-0819">tRNA processing</keyword>
<dbReference type="SUPFAM" id="SSF54211">
    <property type="entry name" value="Ribosomal protein S5 domain 2-like"/>
    <property type="match status" value="1"/>
</dbReference>